<proteinExistence type="predicted"/>
<dbReference type="RefSeq" id="WP_187594963.1">
    <property type="nucleotide sequence ID" value="NZ_CP060723.1"/>
</dbReference>
<dbReference type="AlphaFoldDB" id="A0A7G9QME7"/>
<evidence type="ECO:0000256" key="1">
    <source>
        <dbReference type="SAM" id="SignalP"/>
    </source>
</evidence>
<evidence type="ECO:0000313" key="3">
    <source>
        <dbReference type="Proteomes" id="UP000515806"/>
    </source>
</evidence>
<keyword evidence="1" id="KW-0732">Signal</keyword>
<reference evidence="2 3" key="1">
    <citation type="submission" date="2020-08" db="EMBL/GenBank/DDBJ databases">
        <title>Genome sequence of Pedobacter roseus KACC 11594T.</title>
        <authorList>
            <person name="Hyun D.-W."/>
            <person name="Bae J.-W."/>
        </authorList>
    </citation>
    <scope>NUCLEOTIDE SEQUENCE [LARGE SCALE GENOMIC DNA]</scope>
    <source>
        <strain evidence="2 3">KACC 11594</strain>
    </source>
</reference>
<evidence type="ECO:0000313" key="2">
    <source>
        <dbReference type="EMBL" id="QNN44522.1"/>
    </source>
</evidence>
<organism evidence="2 3">
    <name type="scientific">Pedobacter roseus</name>
    <dbReference type="NCBI Taxonomy" id="336820"/>
    <lineage>
        <taxon>Bacteria</taxon>
        <taxon>Pseudomonadati</taxon>
        <taxon>Bacteroidota</taxon>
        <taxon>Sphingobacteriia</taxon>
        <taxon>Sphingobacteriales</taxon>
        <taxon>Sphingobacteriaceae</taxon>
        <taxon>Pedobacter</taxon>
    </lineage>
</organism>
<accession>A0A7G9QME7</accession>
<name>A0A7G9QME7_9SPHI</name>
<dbReference type="EMBL" id="CP060723">
    <property type="protein sequence ID" value="QNN44522.1"/>
    <property type="molecule type" value="Genomic_DNA"/>
</dbReference>
<dbReference type="KEGG" id="proe:H9L23_10800"/>
<gene>
    <name evidence="2" type="ORF">H9L23_10800</name>
</gene>
<feature type="chain" id="PRO_5029021703" evidence="1">
    <location>
        <begin position="20"/>
        <end position="196"/>
    </location>
</feature>
<sequence>MKYLFLILTCIFFYSFCRAQDRKYTDSAVAEYIDACKCVLKSHDGKATDYKRIRKTDFYNFARKILYISFKNTDTSNHTPYFKNGLLNDEVIKEKHLLSSQETDSLNKTLFNYKYKGNPIKILVFECKTPENAIVYLDEHNNVIAAINICFSQTGYYTWVNDLYNGTHGPSLYDTCFGKYELLAKLFRSAGIKNIK</sequence>
<protein>
    <submittedName>
        <fullName evidence="2">Uncharacterized protein</fullName>
    </submittedName>
</protein>
<dbReference type="Proteomes" id="UP000515806">
    <property type="component" value="Chromosome"/>
</dbReference>
<feature type="signal peptide" evidence="1">
    <location>
        <begin position="1"/>
        <end position="19"/>
    </location>
</feature>
<keyword evidence="3" id="KW-1185">Reference proteome</keyword>